<feature type="non-terminal residue" evidence="12">
    <location>
        <position position="414"/>
    </location>
</feature>
<evidence type="ECO:0000313" key="12">
    <source>
        <dbReference type="EMBL" id="JAT56746.1"/>
    </source>
</evidence>
<evidence type="ECO:0000256" key="11">
    <source>
        <dbReference type="ARBA" id="ARBA00048679"/>
    </source>
</evidence>
<evidence type="ECO:0000256" key="3">
    <source>
        <dbReference type="ARBA" id="ARBA00022692"/>
    </source>
</evidence>
<comment type="catalytic activity">
    <reaction evidence="10">
        <text>L-threonyl-[protein] + ATP = O-phospho-L-threonyl-[protein] + ADP + H(+)</text>
        <dbReference type="Rhea" id="RHEA:46608"/>
        <dbReference type="Rhea" id="RHEA-COMP:11060"/>
        <dbReference type="Rhea" id="RHEA-COMP:11605"/>
        <dbReference type="ChEBI" id="CHEBI:15378"/>
        <dbReference type="ChEBI" id="CHEBI:30013"/>
        <dbReference type="ChEBI" id="CHEBI:30616"/>
        <dbReference type="ChEBI" id="CHEBI:61977"/>
        <dbReference type="ChEBI" id="CHEBI:456216"/>
        <dbReference type="EC" id="2.7.11.1"/>
    </reaction>
</comment>
<comment type="subcellular location">
    <subcellularLocation>
        <location evidence="1">Membrane</location>
        <topology evidence="1">Single-pass type I membrane protein</topology>
    </subcellularLocation>
</comment>
<keyword evidence="6" id="KW-0472">Membrane</keyword>
<dbReference type="Gene3D" id="2.130.10.30">
    <property type="entry name" value="Regulator of chromosome condensation 1/beta-lactamase-inhibitor protein II"/>
    <property type="match status" value="2"/>
</dbReference>
<dbReference type="GO" id="GO:0004674">
    <property type="term" value="F:protein serine/threonine kinase activity"/>
    <property type="evidence" value="ECO:0007669"/>
    <property type="project" value="UniProtKB-KW"/>
</dbReference>
<dbReference type="AlphaFoldDB" id="A0A1D1YQ35"/>
<dbReference type="SUPFAM" id="SSF50985">
    <property type="entry name" value="RCC1/BLIP-II"/>
    <property type="match status" value="1"/>
</dbReference>
<evidence type="ECO:0000256" key="8">
    <source>
        <dbReference type="ARBA" id="ARBA00023170"/>
    </source>
</evidence>
<feature type="non-terminal residue" evidence="12">
    <location>
        <position position="1"/>
    </location>
</feature>
<proteinExistence type="predicted"/>
<dbReference type="EMBL" id="GDJX01011190">
    <property type="protein sequence ID" value="JAT56746.1"/>
    <property type="molecule type" value="Transcribed_RNA"/>
</dbReference>
<reference evidence="12" key="1">
    <citation type="submission" date="2015-07" db="EMBL/GenBank/DDBJ databases">
        <title>Transcriptome Assembly of Anthurium amnicola.</title>
        <authorList>
            <person name="Suzuki J."/>
        </authorList>
    </citation>
    <scope>NUCLEOTIDE SEQUENCE</scope>
</reference>
<comment type="catalytic activity">
    <reaction evidence="11">
        <text>L-seryl-[protein] + ATP = O-phospho-L-seryl-[protein] + ADP + H(+)</text>
        <dbReference type="Rhea" id="RHEA:17989"/>
        <dbReference type="Rhea" id="RHEA-COMP:9863"/>
        <dbReference type="Rhea" id="RHEA-COMP:11604"/>
        <dbReference type="ChEBI" id="CHEBI:15378"/>
        <dbReference type="ChEBI" id="CHEBI:29999"/>
        <dbReference type="ChEBI" id="CHEBI:30616"/>
        <dbReference type="ChEBI" id="CHEBI:83421"/>
        <dbReference type="ChEBI" id="CHEBI:456216"/>
        <dbReference type="EC" id="2.7.11.1"/>
    </reaction>
</comment>
<evidence type="ECO:0000256" key="2">
    <source>
        <dbReference type="ARBA" id="ARBA00012513"/>
    </source>
</evidence>
<dbReference type="Pfam" id="PF13540">
    <property type="entry name" value="RCC1_2"/>
    <property type="match status" value="1"/>
</dbReference>
<sequence>TRRRVSDTAQASFLLCPHPPPPAAADAAAHVGTRSPYGPSPPSSLPLHLPMTTAAHALAAAAALFLLLVAPAAEALGNASPIAISHGTGTVTVCGVLAGPSLGSIQCARGNQSFPLLPNVSFASVSGGRDFLCGLRSGGSSFFLWNTGGNSSSGTDLRPKRLYNGRSPLEDLSVGEDHICASRNGTNVTCWRGEEGFPRAVDGEFRSLTSGDGFSCAIRVNSSQVCCWGRTGGLAREIQNGFENVSMCTIVAGDSHACGIRSDGLLLCKGRNESGQLNSPASPPFQFSNLAMGLAHSCAIRQPNGTVVCWGGGNGRVAYQPVNESFVWVVAGGNLTCGVTTLNYSVVCWVADRSSPSPTTLPLPRVLPGVCKERSSCGSRGIFPDSQNLCSGSGVICESCDNSFVPPPPPPPPP</sequence>
<keyword evidence="3" id="KW-0812">Transmembrane</keyword>
<keyword evidence="12" id="KW-0418">Kinase</keyword>
<keyword evidence="8" id="KW-0675">Receptor</keyword>
<dbReference type="InterPro" id="IPR009091">
    <property type="entry name" value="RCC1/BLIP-II"/>
</dbReference>
<dbReference type="PANTHER" id="PTHR47460">
    <property type="entry name" value="SERINE/THREONINE-PROTEIN KINASE-LIKE PROTEIN ACR4"/>
    <property type="match status" value="1"/>
</dbReference>
<name>A0A1D1YQ35_9ARAE</name>
<keyword evidence="5" id="KW-1133">Transmembrane helix</keyword>
<keyword evidence="9" id="KW-0325">Glycoprotein</keyword>
<keyword evidence="12" id="KW-0808">Transferase</keyword>
<accession>A0A1D1YQ35</accession>
<evidence type="ECO:0000256" key="10">
    <source>
        <dbReference type="ARBA" id="ARBA00047899"/>
    </source>
</evidence>
<dbReference type="EC" id="2.7.11.1" evidence="2"/>
<protein>
    <recommendedName>
        <fullName evidence="2">non-specific serine/threonine protein kinase</fullName>
        <ecNumber evidence="2">2.7.11.1</ecNumber>
    </recommendedName>
</protein>
<evidence type="ECO:0000256" key="6">
    <source>
        <dbReference type="ARBA" id="ARBA00023136"/>
    </source>
</evidence>
<organism evidence="12">
    <name type="scientific">Anthurium amnicola</name>
    <dbReference type="NCBI Taxonomy" id="1678845"/>
    <lineage>
        <taxon>Eukaryota</taxon>
        <taxon>Viridiplantae</taxon>
        <taxon>Streptophyta</taxon>
        <taxon>Embryophyta</taxon>
        <taxon>Tracheophyta</taxon>
        <taxon>Spermatophyta</taxon>
        <taxon>Magnoliopsida</taxon>
        <taxon>Liliopsida</taxon>
        <taxon>Araceae</taxon>
        <taxon>Pothoideae</taxon>
        <taxon>Potheae</taxon>
        <taxon>Anthurium</taxon>
    </lineage>
</organism>
<evidence type="ECO:0000256" key="5">
    <source>
        <dbReference type="ARBA" id="ARBA00022989"/>
    </source>
</evidence>
<gene>
    <name evidence="12" type="primary">CCR3_0</name>
    <name evidence="12" type="ORF">g.31383</name>
</gene>
<evidence type="ECO:0000256" key="7">
    <source>
        <dbReference type="ARBA" id="ARBA00023157"/>
    </source>
</evidence>
<dbReference type="PANTHER" id="PTHR47460:SF1">
    <property type="entry name" value="SERINE_THREONINE-PROTEIN KINASE-LIKE PROTEIN ACR4"/>
    <property type="match status" value="1"/>
</dbReference>
<dbReference type="GO" id="GO:0016020">
    <property type="term" value="C:membrane"/>
    <property type="evidence" value="ECO:0007669"/>
    <property type="project" value="UniProtKB-SubCell"/>
</dbReference>
<evidence type="ECO:0000256" key="9">
    <source>
        <dbReference type="ARBA" id="ARBA00023180"/>
    </source>
</evidence>
<keyword evidence="7" id="KW-1015">Disulfide bond</keyword>
<evidence type="ECO:0000256" key="4">
    <source>
        <dbReference type="ARBA" id="ARBA00022729"/>
    </source>
</evidence>
<keyword evidence="4" id="KW-0732">Signal</keyword>
<evidence type="ECO:0000256" key="1">
    <source>
        <dbReference type="ARBA" id="ARBA00004479"/>
    </source>
</evidence>